<sequence>MNDFDFFKEIGDTISALGLNIEDPHNASASKDTEQQLPLAVVAPKVELPLKSISHAEIPKSVDTILNPSDILTSLLCQTSQSGKCVFCKSPSCQSGDAHAVLASAATSSAAKPPRRCREDCAGVLIPFCDKLTTPNLPVEICSEKEFCARLLGTSGEVFFIRSEVFPLVIRTMVLYFATEEYQVVHRDLQILDKCVNTSKTSDVALAFTKTEREIIISHILRYYRKLWQEFQGEYNDAKNENPPHIVEPLLRARNSAKEAFNKNRELLEHFFATLTPSETQQSLSLVEVPKPVLARRKLNVRLIFTSLLSQLLWWTGGIMNRSRLTPMGFLCVSCGDDCRSKDRENEPSVETVENLPRCGKDCSSFLINICHNPNLISAVFILKLIACYDLMGCPNLVGEYHKAVPIRRELYGLILKVLILYLASEEYNSEQRDLRVLLAFYEKGLVKRKLAMKELAELESAEPESVEEKPPAFTETECEIIIAHIQRYSPKDTQEAGRDRLLAIFKSLNH</sequence>
<proteinExistence type="predicted"/>
<reference evidence="1" key="1">
    <citation type="journal article" date="2020" name="Nature">
        <title>Giant virus diversity and host interactions through global metagenomics.</title>
        <authorList>
            <person name="Schulz F."/>
            <person name="Roux S."/>
            <person name="Paez-Espino D."/>
            <person name="Jungbluth S."/>
            <person name="Walsh D.A."/>
            <person name="Denef V.J."/>
            <person name="McMahon K.D."/>
            <person name="Konstantinidis K.T."/>
            <person name="Eloe-Fadrosh E.A."/>
            <person name="Kyrpides N.C."/>
            <person name="Woyke T."/>
        </authorList>
    </citation>
    <scope>NUCLEOTIDE SEQUENCE</scope>
    <source>
        <strain evidence="1">GVMAG-M-3300023179-103</strain>
    </source>
</reference>
<dbReference type="AlphaFoldDB" id="A0A6C0DXY0"/>
<evidence type="ECO:0000313" key="1">
    <source>
        <dbReference type="EMBL" id="QHT21604.1"/>
    </source>
</evidence>
<accession>A0A6C0DXY0</accession>
<name>A0A6C0DXY0_9ZZZZ</name>
<organism evidence="1">
    <name type="scientific">viral metagenome</name>
    <dbReference type="NCBI Taxonomy" id="1070528"/>
    <lineage>
        <taxon>unclassified sequences</taxon>
        <taxon>metagenomes</taxon>
        <taxon>organismal metagenomes</taxon>
    </lineage>
</organism>
<dbReference type="EMBL" id="MN739695">
    <property type="protein sequence ID" value="QHT21604.1"/>
    <property type="molecule type" value="Genomic_DNA"/>
</dbReference>
<protein>
    <submittedName>
        <fullName evidence="1">Uncharacterized protein</fullName>
    </submittedName>
</protein>